<name>A0A0G1VHZ4_9BACT</name>
<protein>
    <submittedName>
        <fullName evidence="1">Uncharacterized protein</fullName>
    </submittedName>
</protein>
<dbReference type="EMBL" id="LCPW01000007">
    <property type="protein sequence ID" value="KKW05865.1"/>
    <property type="molecule type" value="Genomic_DNA"/>
</dbReference>
<accession>A0A0G1VHZ4</accession>
<reference evidence="1 2" key="1">
    <citation type="journal article" date="2015" name="Nature">
        <title>rRNA introns, odd ribosomes, and small enigmatic genomes across a large radiation of phyla.</title>
        <authorList>
            <person name="Brown C.T."/>
            <person name="Hug L.A."/>
            <person name="Thomas B.C."/>
            <person name="Sharon I."/>
            <person name="Castelle C.J."/>
            <person name="Singh A."/>
            <person name="Wilkins M.J."/>
            <person name="Williams K.H."/>
            <person name="Banfield J.F."/>
        </authorList>
    </citation>
    <scope>NUCLEOTIDE SEQUENCE [LARGE SCALE GENOMIC DNA]</scope>
</reference>
<dbReference type="Proteomes" id="UP000034119">
    <property type="component" value="Unassembled WGS sequence"/>
</dbReference>
<gene>
    <name evidence="1" type="ORF">UY40_C0007G0004</name>
</gene>
<sequence>MNFRKIQTPFLLSFLILLSSFGLAGYLILVNRTPSPQDETSAGDPQAPTGSAEKFAYLASQTSNTCGLQAEGISSFGRIQGSCCAPMDLHTYQEQVEALKTYAEILQIPPDPYDVSAEQARELLTFKEEIELTAPQQNTYQQAAELSEEGGPCCCQCWHWDAYEGLAKYLITDLGWGAQQVADLWDMSSACGGAGHNHT</sequence>
<comment type="caution">
    <text evidence="1">The sequence shown here is derived from an EMBL/GenBank/DDBJ whole genome shotgun (WGS) entry which is preliminary data.</text>
</comment>
<dbReference type="AlphaFoldDB" id="A0A0G1VHZ4"/>
<evidence type="ECO:0000313" key="2">
    <source>
        <dbReference type="Proteomes" id="UP000034119"/>
    </source>
</evidence>
<dbReference type="STRING" id="1618342.UY40_C0007G0004"/>
<organism evidence="1 2">
    <name type="scientific">candidate division CPR1 bacterium GW2011_GWC1_49_13</name>
    <dbReference type="NCBI Taxonomy" id="1618342"/>
    <lineage>
        <taxon>Bacteria</taxon>
        <taxon>candidate division CPR1</taxon>
    </lineage>
</organism>
<proteinExistence type="predicted"/>
<evidence type="ECO:0000313" key="1">
    <source>
        <dbReference type="EMBL" id="KKW05865.1"/>
    </source>
</evidence>